<dbReference type="AlphaFoldDB" id="A0A9X0D2X3"/>
<evidence type="ECO:0000313" key="3">
    <source>
        <dbReference type="Proteomes" id="UP001163046"/>
    </source>
</evidence>
<sequence>RFGDKMTRIRKSSPSIAEQLPKEMARILYNTLIQETQRASSGNSAMAGNEPNRQDQEISSQDELLKLVKPKENSTWRMGLHKRTSNNV</sequence>
<comment type="caution">
    <text evidence="2">The sequence shown here is derived from an EMBL/GenBank/DDBJ whole genome shotgun (WGS) entry which is preliminary data.</text>
</comment>
<keyword evidence="3" id="KW-1185">Reference proteome</keyword>
<name>A0A9X0D2X3_9CNID</name>
<feature type="compositionally biased region" description="Basic residues" evidence="1">
    <location>
        <begin position="79"/>
        <end position="88"/>
    </location>
</feature>
<protein>
    <submittedName>
        <fullName evidence="2">Uncharacterized protein</fullName>
    </submittedName>
</protein>
<accession>A0A9X0D2X3</accession>
<reference evidence="2" key="1">
    <citation type="submission" date="2023-01" db="EMBL/GenBank/DDBJ databases">
        <title>Genome assembly of the deep-sea coral Lophelia pertusa.</title>
        <authorList>
            <person name="Herrera S."/>
            <person name="Cordes E."/>
        </authorList>
    </citation>
    <scope>NUCLEOTIDE SEQUENCE</scope>
    <source>
        <strain evidence="2">USNM1676648</strain>
        <tissue evidence="2">Polyp</tissue>
    </source>
</reference>
<proteinExistence type="predicted"/>
<feature type="compositionally biased region" description="Basic and acidic residues" evidence="1">
    <location>
        <begin position="63"/>
        <end position="74"/>
    </location>
</feature>
<organism evidence="2 3">
    <name type="scientific">Desmophyllum pertusum</name>
    <dbReference type="NCBI Taxonomy" id="174260"/>
    <lineage>
        <taxon>Eukaryota</taxon>
        <taxon>Metazoa</taxon>
        <taxon>Cnidaria</taxon>
        <taxon>Anthozoa</taxon>
        <taxon>Hexacorallia</taxon>
        <taxon>Scleractinia</taxon>
        <taxon>Caryophylliina</taxon>
        <taxon>Caryophylliidae</taxon>
        <taxon>Desmophyllum</taxon>
    </lineage>
</organism>
<feature type="compositionally biased region" description="Polar residues" evidence="1">
    <location>
        <begin position="36"/>
        <end position="46"/>
    </location>
</feature>
<evidence type="ECO:0000313" key="2">
    <source>
        <dbReference type="EMBL" id="KAJ7384626.1"/>
    </source>
</evidence>
<gene>
    <name evidence="2" type="ORF">OS493_020204</name>
</gene>
<dbReference type="Proteomes" id="UP001163046">
    <property type="component" value="Unassembled WGS sequence"/>
</dbReference>
<evidence type="ECO:0000256" key="1">
    <source>
        <dbReference type="SAM" id="MobiDB-lite"/>
    </source>
</evidence>
<dbReference type="EMBL" id="MU825885">
    <property type="protein sequence ID" value="KAJ7384626.1"/>
    <property type="molecule type" value="Genomic_DNA"/>
</dbReference>
<feature type="non-terminal residue" evidence="2">
    <location>
        <position position="1"/>
    </location>
</feature>
<feature type="region of interest" description="Disordered" evidence="1">
    <location>
        <begin position="36"/>
        <end position="88"/>
    </location>
</feature>